<organism evidence="2 3">
    <name type="scientific">Paenibacillus cookii</name>
    <dbReference type="NCBI Taxonomy" id="157839"/>
    <lineage>
        <taxon>Bacteria</taxon>
        <taxon>Bacillati</taxon>
        <taxon>Bacillota</taxon>
        <taxon>Bacilli</taxon>
        <taxon>Bacillales</taxon>
        <taxon>Paenibacillaceae</taxon>
        <taxon>Paenibacillus</taxon>
    </lineage>
</organism>
<keyword evidence="1" id="KW-1133">Transmembrane helix</keyword>
<protein>
    <recommendedName>
        <fullName evidence="4">DUF2642 domain-containing protein</fullName>
    </recommendedName>
</protein>
<comment type="caution">
    <text evidence="2">The sequence shown here is derived from an EMBL/GenBank/DDBJ whole genome shotgun (WGS) entry which is preliminary data.</text>
</comment>
<feature type="transmembrane region" description="Helical" evidence="1">
    <location>
        <begin position="95"/>
        <end position="117"/>
    </location>
</feature>
<evidence type="ECO:0008006" key="4">
    <source>
        <dbReference type="Google" id="ProtNLM"/>
    </source>
</evidence>
<dbReference type="Proteomes" id="UP000680638">
    <property type="component" value="Unassembled WGS sequence"/>
</dbReference>
<proteinExistence type="predicted"/>
<evidence type="ECO:0000256" key="1">
    <source>
        <dbReference type="SAM" id="Phobius"/>
    </source>
</evidence>
<evidence type="ECO:0000313" key="3">
    <source>
        <dbReference type="Proteomes" id="UP000680638"/>
    </source>
</evidence>
<reference evidence="2 3" key="1">
    <citation type="submission" date="2021-03" db="EMBL/GenBank/DDBJ databases">
        <title>Antimicrobial resistance genes in bacteria isolated from Japanese honey, and their potential for conferring macrolide and lincosamide resistance in the American foulbrood pathogen Paenibacillus larvae.</title>
        <authorList>
            <person name="Okamoto M."/>
            <person name="Kumagai M."/>
            <person name="Kanamori H."/>
            <person name="Takamatsu D."/>
        </authorList>
    </citation>
    <scope>NUCLEOTIDE SEQUENCE [LARGE SCALE GENOMIC DNA]</scope>
    <source>
        <strain evidence="2 3">J21TS3</strain>
    </source>
</reference>
<accession>A0ABQ4M3U4</accession>
<keyword evidence="1" id="KW-0472">Membrane</keyword>
<gene>
    <name evidence="2" type="ORF">J21TS3_50270</name>
</gene>
<dbReference type="EMBL" id="BORW01000051">
    <property type="protein sequence ID" value="GIO70206.1"/>
    <property type="molecule type" value="Genomic_DNA"/>
</dbReference>
<evidence type="ECO:0000313" key="2">
    <source>
        <dbReference type="EMBL" id="GIO70206.1"/>
    </source>
</evidence>
<sequence length="118" mass="12970">MIPIYPLSEENIMKHRGKMVLACLHDGRTYVGRLTHCRNGEIILNGEENTALHAANLKPAQKRPHSSKKQKNAAPKAQVRALFPPYGYGYPPYGYGYYGFGAGAVALSLGLLALLFLI</sequence>
<keyword evidence="1" id="KW-0812">Transmembrane</keyword>
<name>A0ABQ4M3U4_9BACL</name>
<dbReference type="RefSeq" id="WP_036714584.1">
    <property type="nucleotide sequence ID" value="NZ_BORW01000051.1"/>
</dbReference>
<keyword evidence="3" id="KW-1185">Reference proteome</keyword>